<keyword evidence="2" id="KW-1185">Reference proteome</keyword>
<proteinExistence type="predicted"/>
<accession>A0ABS8T4T5</accession>
<reference evidence="1 2" key="1">
    <citation type="journal article" date="2021" name="BMC Genomics">
        <title>Datura genome reveals duplications of psychoactive alkaloid biosynthetic genes and high mutation rate following tissue culture.</title>
        <authorList>
            <person name="Rajewski A."/>
            <person name="Carter-House D."/>
            <person name="Stajich J."/>
            <person name="Litt A."/>
        </authorList>
    </citation>
    <scope>NUCLEOTIDE SEQUENCE [LARGE SCALE GENOMIC DNA]</scope>
    <source>
        <strain evidence="1">AR-01</strain>
    </source>
</reference>
<dbReference type="Proteomes" id="UP000823775">
    <property type="component" value="Unassembled WGS sequence"/>
</dbReference>
<gene>
    <name evidence="1" type="ORF">HAX54_001594</name>
</gene>
<dbReference type="EMBL" id="JACEIK010001063">
    <property type="protein sequence ID" value="MCD7465587.1"/>
    <property type="molecule type" value="Genomic_DNA"/>
</dbReference>
<protein>
    <recommendedName>
        <fullName evidence="3">F-box associated domain-containing protein</fullName>
    </recommendedName>
</protein>
<sequence>MELQWLPRVVSVWPSSSDEQHHTSFIRKHCDSPGNRTRSVVCKFGVDYNKEPEPLRAFNFFVLPERILPGVVPTHQRLYRCEGVADFRCIYGPVDGLFFLEKGHYLENVRFCWWNPATKECRLIPKEKDPPPIPGDHWGTLMLRCGSLAAMSCSDTVQPMTSIYDIWVRIGANNWIKVFSVNPPITWHWPLSVWEYDMFIYELTFYDNTTKVVTNLGFDQFQILSSSFL</sequence>
<name>A0ABS8T4T5_DATST</name>
<evidence type="ECO:0008006" key="3">
    <source>
        <dbReference type="Google" id="ProtNLM"/>
    </source>
</evidence>
<evidence type="ECO:0000313" key="2">
    <source>
        <dbReference type="Proteomes" id="UP000823775"/>
    </source>
</evidence>
<organism evidence="1 2">
    <name type="scientific">Datura stramonium</name>
    <name type="common">Jimsonweed</name>
    <name type="synonym">Common thornapple</name>
    <dbReference type="NCBI Taxonomy" id="4076"/>
    <lineage>
        <taxon>Eukaryota</taxon>
        <taxon>Viridiplantae</taxon>
        <taxon>Streptophyta</taxon>
        <taxon>Embryophyta</taxon>
        <taxon>Tracheophyta</taxon>
        <taxon>Spermatophyta</taxon>
        <taxon>Magnoliopsida</taxon>
        <taxon>eudicotyledons</taxon>
        <taxon>Gunneridae</taxon>
        <taxon>Pentapetalae</taxon>
        <taxon>asterids</taxon>
        <taxon>lamiids</taxon>
        <taxon>Solanales</taxon>
        <taxon>Solanaceae</taxon>
        <taxon>Solanoideae</taxon>
        <taxon>Datureae</taxon>
        <taxon>Datura</taxon>
    </lineage>
</organism>
<comment type="caution">
    <text evidence="1">The sequence shown here is derived from an EMBL/GenBank/DDBJ whole genome shotgun (WGS) entry which is preliminary data.</text>
</comment>
<evidence type="ECO:0000313" key="1">
    <source>
        <dbReference type="EMBL" id="MCD7465587.1"/>
    </source>
</evidence>